<dbReference type="OrthoDB" id="9767239at2"/>
<evidence type="ECO:0000313" key="1">
    <source>
        <dbReference type="EMBL" id="KAB1654288.1"/>
    </source>
</evidence>
<comment type="caution">
    <text evidence="1">The sequence shown here is derived from an EMBL/GenBank/DDBJ whole genome shotgun (WGS) entry which is preliminary data.</text>
</comment>
<organism evidence="1 2">
    <name type="scientific">Pseudoclavibacter chungangensis</name>
    <dbReference type="NCBI Taxonomy" id="587635"/>
    <lineage>
        <taxon>Bacteria</taxon>
        <taxon>Bacillati</taxon>
        <taxon>Actinomycetota</taxon>
        <taxon>Actinomycetes</taxon>
        <taxon>Micrococcales</taxon>
        <taxon>Microbacteriaceae</taxon>
        <taxon>Pseudoclavibacter</taxon>
    </lineage>
</organism>
<dbReference type="InterPro" id="IPR029058">
    <property type="entry name" value="AB_hydrolase_fold"/>
</dbReference>
<accession>A0A7J5BNX3</accession>
<evidence type="ECO:0008006" key="3">
    <source>
        <dbReference type="Google" id="ProtNLM"/>
    </source>
</evidence>
<reference evidence="1 2" key="1">
    <citation type="submission" date="2019-09" db="EMBL/GenBank/DDBJ databases">
        <title>Phylogeny of genus Pseudoclavibacter and closely related genus.</title>
        <authorList>
            <person name="Li Y."/>
        </authorList>
    </citation>
    <scope>NUCLEOTIDE SEQUENCE [LARGE SCALE GENOMIC DNA]</scope>
    <source>
        <strain evidence="1 2">DSM 23821</strain>
    </source>
</reference>
<dbReference type="Proteomes" id="UP000467240">
    <property type="component" value="Unassembled WGS sequence"/>
</dbReference>
<dbReference type="SUPFAM" id="SSF53474">
    <property type="entry name" value="alpha/beta-Hydrolases"/>
    <property type="match status" value="1"/>
</dbReference>
<gene>
    <name evidence="1" type="ORF">F8O01_13715</name>
</gene>
<dbReference type="Gene3D" id="3.40.50.1820">
    <property type="entry name" value="alpha/beta hydrolase"/>
    <property type="match status" value="1"/>
</dbReference>
<protein>
    <recommendedName>
        <fullName evidence="3">Esterase</fullName>
    </recommendedName>
</protein>
<keyword evidence="2" id="KW-1185">Reference proteome</keyword>
<dbReference type="AlphaFoldDB" id="A0A7J5BNX3"/>
<dbReference type="RefSeq" id="WP_158041525.1">
    <property type="nucleotide sequence ID" value="NZ_JACCFV010000001.1"/>
</dbReference>
<proteinExistence type="predicted"/>
<dbReference type="EMBL" id="WBJZ01000019">
    <property type="protein sequence ID" value="KAB1654288.1"/>
    <property type="molecule type" value="Genomic_DNA"/>
</dbReference>
<evidence type="ECO:0000313" key="2">
    <source>
        <dbReference type="Proteomes" id="UP000467240"/>
    </source>
</evidence>
<name>A0A7J5BNX3_9MICO</name>
<sequence>MTVDDGTAEDVPGIAARAPITRADFTASDGDTAGYLVAEPPGASPEHPTGVVLVFHGDGASELDPDDDPGFLAGGTGIVAQGTARGYLVVAVSTPDHDSDVWWGDRGAENALFVHEFLGELEASYPIDTDDIWLVGYSGGAQFVTQNLLPEVADDIGGGGAVLFGGGGPPTDDTVDFPEPMRAEFPMFWYAGQDDLGSPDGDPYSGLVEAEAGSVWYTGAGFPTGTSFPVGIGHDLSGRFGVVLGERLDAAAS</sequence>